<feature type="domain" description="DUF4220" evidence="2">
    <location>
        <begin position="71"/>
        <end position="165"/>
    </location>
</feature>
<accession>A0AAD7KVT8</accession>
<protein>
    <submittedName>
        <fullName evidence="3">DUF594 family protein</fullName>
    </submittedName>
</protein>
<comment type="caution">
    <text evidence="3">The sequence shown here is derived from an EMBL/GenBank/DDBJ whole genome shotgun (WGS) entry which is preliminary data.</text>
</comment>
<keyword evidence="1" id="KW-0812">Transmembrane</keyword>
<sequence length="472" mass="54926">MHGYHSGFLREKTRLLANCLSIVNVHRRKGWKSHEFFLQRNASDALRVLESELNFIYELFHTKASIKGVSSKSDIAITYTLLIGSICLESIAILMLILSDWTLISLLQGSTTDLHPKRSFIANKLCEFLSLMNSKDHNFHPPLFSSRTLFRRWSESVLGYNLIDYSIKEGLRINIRESRKENKQGFVDGRNLTICTFTTEHPAWNIIFQELKTKSNGWKDLETGKNKIRECRGDWVLKEHPDSLYRKLDSFVVDYPFDQSILLWHIATELHFTIDKEPEDEKTKQYRDCSKLIWDYMSYLIVMQPQMISSVAGMAKLSFQDTCGGAVRCLSKWRFNRGEKKGSKRKIEKKEACKKILQDSEVNPLILTLFGKFGEDHEQLGDNHNIELTGETKSVLLDACSLAKELEGLNDGDRWEIMCKVWVEMLSYAAIHCRATLHFQQLSKGWGTHYFCMVAYYSFWHRRDVSKHCRDY</sequence>
<dbReference type="AlphaFoldDB" id="A0AAD7KVT8"/>
<evidence type="ECO:0000256" key="1">
    <source>
        <dbReference type="SAM" id="Phobius"/>
    </source>
</evidence>
<evidence type="ECO:0000313" key="3">
    <source>
        <dbReference type="EMBL" id="KAJ7946760.1"/>
    </source>
</evidence>
<feature type="transmembrane region" description="Helical" evidence="1">
    <location>
        <begin position="76"/>
        <end position="98"/>
    </location>
</feature>
<keyword evidence="1" id="KW-1133">Transmembrane helix</keyword>
<evidence type="ECO:0000259" key="2">
    <source>
        <dbReference type="Pfam" id="PF13968"/>
    </source>
</evidence>
<organism evidence="3 4">
    <name type="scientific">Quillaja saponaria</name>
    <name type="common">Soap bark tree</name>
    <dbReference type="NCBI Taxonomy" id="32244"/>
    <lineage>
        <taxon>Eukaryota</taxon>
        <taxon>Viridiplantae</taxon>
        <taxon>Streptophyta</taxon>
        <taxon>Embryophyta</taxon>
        <taxon>Tracheophyta</taxon>
        <taxon>Spermatophyta</taxon>
        <taxon>Magnoliopsida</taxon>
        <taxon>eudicotyledons</taxon>
        <taxon>Gunneridae</taxon>
        <taxon>Pentapetalae</taxon>
        <taxon>rosids</taxon>
        <taxon>fabids</taxon>
        <taxon>Fabales</taxon>
        <taxon>Quillajaceae</taxon>
        <taxon>Quillaja</taxon>
    </lineage>
</organism>
<dbReference type="Pfam" id="PF13968">
    <property type="entry name" value="DUF4220"/>
    <property type="match status" value="2"/>
</dbReference>
<feature type="domain" description="DUF4220" evidence="2">
    <location>
        <begin position="14"/>
        <end position="66"/>
    </location>
</feature>
<proteinExistence type="predicted"/>
<keyword evidence="4" id="KW-1185">Reference proteome</keyword>
<dbReference type="Proteomes" id="UP001163823">
    <property type="component" value="Chromosome 13"/>
</dbReference>
<name>A0AAD7KVT8_QUISA</name>
<dbReference type="PANTHER" id="PTHR31325">
    <property type="entry name" value="OS01G0798800 PROTEIN-RELATED"/>
    <property type="match status" value="1"/>
</dbReference>
<dbReference type="EMBL" id="JARAOO010000013">
    <property type="protein sequence ID" value="KAJ7946760.1"/>
    <property type="molecule type" value="Genomic_DNA"/>
</dbReference>
<dbReference type="InterPro" id="IPR025315">
    <property type="entry name" value="DUF4220"/>
</dbReference>
<dbReference type="Pfam" id="PF04578">
    <property type="entry name" value="DUF594"/>
    <property type="match status" value="1"/>
</dbReference>
<dbReference type="KEGG" id="qsa:O6P43_031648"/>
<gene>
    <name evidence="3" type="ORF">O6P43_031648</name>
</gene>
<evidence type="ECO:0000313" key="4">
    <source>
        <dbReference type="Proteomes" id="UP001163823"/>
    </source>
</evidence>
<reference evidence="3" key="1">
    <citation type="journal article" date="2023" name="Science">
        <title>Elucidation of the pathway for biosynthesis of saponin adjuvants from the soapbark tree.</title>
        <authorList>
            <person name="Reed J."/>
            <person name="Orme A."/>
            <person name="El-Demerdash A."/>
            <person name="Owen C."/>
            <person name="Martin L.B.B."/>
            <person name="Misra R.C."/>
            <person name="Kikuchi S."/>
            <person name="Rejzek M."/>
            <person name="Martin A.C."/>
            <person name="Harkess A."/>
            <person name="Leebens-Mack J."/>
            <person name="Louveau T."/>
            <person name="Stephenson M.J."/>
            <person name="Osbourn A."/>
        </authorList>
    </citation>
    <scope>NUCLEOTIDE SEQUENCE</scope>
    <source>
        <strain evidence="3">S10</strain>
    </source>
</reference>
<keyword evidence="1" id="KW-0472">Membrane</keyword>
<dbReference type="InterPro" id="IPR007658">
    <property type="entry name" value="DUF594"/>
</dbReference>